<feature type="domain" description="NolW-like" evidence="13">
    <location>
        <begin position="324"/>
        <end position="388"/>
    </location>
</feature>
<dbReference type="InterPro" id="IPR050810">
    <property type="entry name" value="Bact_Secretion_Sys_Channel"/>
</dbReference>
<protein>
    <submittedName>
        <fullName evidence="15">Type II secretion system protein GspD</fullName>
    </submittedName>
</protein>
<dbReference type="PRINTS" id="PR00811">
    <property type="entry name" value="BCTERIALGSPD"/>
</dbReference>
<evidence type="ECO:0000256" key="4">
    <source>
        <dbReference type="ARBA" id="ARBA00022452"/>
    </source>
</evidence>
<dbReference type="PANTHER" id="PTHR30332:SF24">
    <property type="entry name" value="SECRETIN GSPD-RELATED"/>
    <property type="match status" value="1"/>
</dbReference>
<dbReference type="GO" id="GO:0009279">
    <property type="term" value="C:cell outer membrane"/>
    <property type="evidence" value="ECO:0007669"/>
    <property type="project" value="UniProtKB-SubCell"/>
</dbReference>
<dbReference type="GO" id="GO:0015628">
    <property type="term" value="P:protein secretion by the type II secretion system"/>
    <property type="evidence" value="ECO:0007669"/>
    <property type="project" value="InterPro"/>
</dbReference>
<feature type="domain" description="NolW-like" evidence="13">
    <location>
        <begin position="261"/>
        <end position="318"/>
    </location>
</feature>
<feature type="compositionally biased region" description="Pro residues" evidence="11">
    <location>
        <begin position="852"/>
        <end position="864"/>
    </location>
</feature>
<sequence length="864" mass="93389">MNQKLKKRTENKCFLRIGYNRKFNFSLMTTVASLVFNSTVIAQTPPIPPLPPSPPKDLNKTSNQPVSPANVDPKNPQPNKTPNQPALPANGKVKDSQTIKAPNPAKIPSSQSGLQTQPQPPISSPHIQDKQKDGAAKSQDKNKKINPADEIPHGKELVSIDFPNGANLSDIIKTIGLWTGKNFVLAQGVAGSSRISIISPEPVTKEEAYQAFLSALNISGFTTVETGSVVKILPIANAKSSNIKTYYGENWSPSTDEIINQVIPLKYIDANSVINQLRPLLGITQYAAFTTTNSLILTDTGNRIRRILEVIKLLDSKTNQPLVSIVPINYMDAKDAVAKVNDIFGNRNGPSLSLQKVLTDERTNSIILVGPANGLDDIVRFVQRIDKPAVDQNSQTMVRVRPLDYADAEKLAQTLQALTQSTRPQNSPFRPAYFQPPPPPPGAPNAGPQPQAPAVADLNGVKVTADKATNALVIQGSKSAYDELDGIIAQLDKRRAQVYVEASIVDMAVGNDFNWKPSTLGGATLSDGRYLMPFGFNAAQAAPFVVQQTNTTVNAAALQGAGNNFMLGILSNKSINLGPFTLTPGALLFALKQDSNTNILQTPSMMVSDNETANFQSNQQYSTVTNTSNPNGQGTVQSVNKYDVTTSLKITPQISRTDFVSMKINLQLDDAGPAGENGYPNPISKRSAESTLIVQNSQTAVLGGITQDSHKITEAKVPLLGDIPILGWLFKTISKVKKKTSLTLFVTPHIVRNSDDLEKIYTEKIKDRDLFLKAFYGDKFKEEEFYSKLPSEEAGKAPIAPPKTEEQIESEKNQTFEPAPVTKRVVLPSEDPNPINAPSSNSGTGGGGFGFPSPPPPPPPPPFQ</sequence>
<feature type="compositionally biased region" description="Low complexity" evidence="11">
    <location>
        <begin position="73"/>
        <end position="84"/>
    </location>
</feature>
<feature type="domain" description="Type II/III secretion system secretin-like" evidence="12">
    <location>
        <begin position="590"/>
        <end position="752"/>
    </location>
</feature>
<evidence type="ECO:0000256" key="10">
    <source>
        <dbReference type="RuleBase" id="RU004004"/>
    </source>
</evidence>
<dbReference type="InterPro" id="IPR001775">
    <property type="entry name" value="GspD/PilQ"/>
</dbReference>
<dbReference type="InterPro" id="IPR004846">
    <property type="entry name" value="T2SS/T3SS_dom"/>
</dbReference>
<evidence type="ECO:0000259" key="12">
    <source>
        <dbReference type="Pfam" id="PF00263"/>
    </source>
</evidence>
<keyword evidence="4" id="KW-1134">Transmembrane beta strand</keyword>
<feature type="compositionally biased region" description="Pro residues" evidence="11">
    <location>
        <begin position="434"/>
        <end position="443"/>
    </location>
</feature>
<dbReference type="AlphaFoldDB" id="A0A4P2VKX7"/>
<evidence type="ECO:0000256" key="11">
    <source>
        <dbReference type="SAM" id="MobiDB-lite"/>
    </source>
</evidence>
<evidence type="ECO:0000256" key="7">
    <source>
        <dbReference type="ARBA" id="ARBA00022927"/>
    </source>
</evidence>
<feature type="region of interest" description="Disordered" evidence="11">
    <location>
        <begin position="792"/>
        <end position="864"/>
    </location>
</feature>
<feature type="region of interest" description="Disordered" evidence="11">
    <location>
        <begin position="46"/>
        <end position="152"/>
    </location>
</feature>
<dbReference type="GO" id="GO:0015627">
    <property type="term" value="C:type II protein secretion system complex"/>
    <property type="evidence" value="ECO:0007669"/>
    <property type="project" value="InterPro"/>
</dbReference>
<keyword evidence="9" id="KW-0998">Cell outer membrane</keyword>
<evidence type="ECO:0000256" key="5">
    <source>
        <dbReference type="ARBA" id="ARBA00022692"/>
    </source>
</evidence>
<dbReference type="InterPro" id="IPR013356">
    <property type="entry name" value="T2SS_GspD"/>
</dbReference>
<accession>A0A4P2VKX7</accession>
<organism evidence="15 16">
    <name type="scientific">Fluviispira sanaruensis</name>
    <dbReference type="NCBI Taxonomy" id="2493639"/>
    <lineage>
        <taxon>Bacteria</taxon>
        <taxon>Pseudomonadati</taxon>
        <taxon>Bdellovibrionota</taxon>
        <taxon>Oligoflexia</taxon>
        <taxon>Silvanigrellales</taxon>
        <taxon>Silvanigrellaceae</taxon>
        <taxon>Fluviispira</taxon>
    </lineage>
</organism>
<keyword evidence="6" id="KW-0732">Signal</keyword>
<dbReference type="RefSeq" id="WP_130607192.1">
    <property type="nucleotide sequence ID" value="NZ_AP019368.1"/>
</dbReference>
<dbReference type="Pfam" id="PF00263">
    <property type="entry name" value="Secretin"/>
    <property type="match status" value="1"/>
</dbReference>
<dbReference type="PANTHER" id="PTHR30332">
    <property type="entry name" value="PROBABLE GENERAL SECRETION PATHWAY PROTEIN D"/>
    <property type="match status" value="1"/>
</dbReference>
<dbReference type="NCBIfam" id="TIGR02517">
    <property type="entry name" value="type_II_gspD"/>
    <property type="match status" value="1"/>
</dbReference>
<dbReference type="Pfam" id="PF03958">
    <property type="entry name" value="Secretin_N"/>
    <property type="match status" value="3"/>
</dbReference>
<dbReference type="EMBL" id="AP019368">
    <property type="protein sequence ID" value="BBH52574.1"/>
    <property type="molecule type" value="Genomic_DNA"/>
</dbReference>
<keyword evidence="8" id="KW-0472">Membrane</keyword>
<comment type="similarity">
    <text evidence="2">Belongs to the bacterial secretin family. GSP D subfamily.</text>
</comment>
<feature type="compositionally biased region" description="Low complexity" evidence="11">
    <location>
        <begin position="444"/>
        <end position="453"/>
    </location>
</feature>
<keyword evidence="16" id="KW-1185">Reference proteome</keyword>
<evidence type="ECO:0000256" key="1">
    <source>
        <dbReference type="ARBA" id="ARBA00004442"/>
    </source>
</evidence>
<feature type="domain" description="NolW-like" evidence="13">
    <location>
        <begin position="398"/>
        <end position="497"/>
    </location>
</feature>
<name>A0A4P2VKX7_FLUSA</name>
<dbReference type="Gene3D" id="3.30.1370.120">
    <property type="match status" value="3"/>
</dbReference>
<keyword evidence="7" id="KW-0653">Protein transport</keyword>
<evidence type="ECO:0000259" key="13">
    <source>
        <dbReference type="Pfam" id="PF03958"/>
    </source>
</evidence>
<evidence type="ECO:0000256" key="2">
    <source>
        <dbReference type="ARBA" id="ARBA00006980"/>
    </source>
</evidence>
<evidence type="ECO:0000259" key="14">
    <source>
        <dbReference type="Pfam" id="PF21305"/>
    </source>
</evidence>
<gene>
    <name evidence="15" type="ORF">JCM31447_10150</name>
</gene>
<dbReference type="InterPro" id="IPR005644">
    <property type="entry name" value="NolW-like"/>
</dbReference>
<dbReference type="InterPro" id="IPR049371">
    <property type="entry name" value="GspD-like_N0"/>
</dbReference>
<evidence type="ECO:0000256" key="3">
    <source>
        <dbReference type="ARBA" id="ARBA00022448"/>
    </source>
</evidence>
<proteinExistence type="inferred from homology"/>
<dbReference type="OrthoDB" id="9775455at2"/>
<evidence type="ECO:0000256" key="6">
    <source>
        <dbReference type="ARBA" id="ARBA00022729"/>
    </source>
</evidence>
<feature type="domain" description="GspD-like N0" evidence="14">
    <location>
        <begin position="165"/>
        <end position="232"/>
    </location>
</feature>
<dbReference type="Proteomes" id="UP000291236">
    <property type="component" value="Chromosome"/>
</dbReference>
<evidence type="ECO:0000313" key="15">
    <source>
        <dbReference type="EMBL" id="BBH52574.1"/>
    </source>
</evidence>
<evidence type="ECO:0000256" key="9">
    <source>
        <dbReference type="ARBA" id="ARBA00023237"/>
    </source>
</evidence>
<feature type="compositionally biased region" description="Pro residues" evidence="11">
    <location>
        <begin position="46"/>
        <end position="55"/>
    </location>
</feature>
<keyword evidence="5" id="KW-0812">Transmembrane</keyword>
<reference evidence="15 16" key="1">
    <citation type="submission" date="2018-12" db="EMBL/GenBank/DDBJ databases">
        <title>Rubrispira sanarue gen. nov., sp., nov., a member of the order Silvanigrellales, isolated from a brackish lake in Hamamatsu Japan.</title>
        <authorList>
            <person name="Maejima Y."/>
            <person name="Iino T."/>
            <person name="Muraguchi Y."/>
            <person name="Fukuda K."/>
            <person name="Nojiri H."/>
            <person name="Ohkuma M."/>
            <person name="Moriuchi R."/>
            <person name="Dohra H."/>
            <person name="Kimbara K."/>
            <person name="Shintani M."/>
        </authorList>
    </citation>
    <scope>NUCLEOTIDE SEQUENCE [LARGE SCALE GENOMIC DNA]</scope>
    <source>
        <strain evidence="15 16">RF1110005</strain>
    </source>
</reference>
<dbReference type="Pfam" id="PF21305">
    <property type="entry name" value="type_II_gspD_N0"/>
    <property type="match status" value="1"/>
</dbReference>
<comment type="subcellular location">
    <subcellularLocation>
        <location evidence="1 10">Cell outer membrane</location>
    </subcellularLocation>
</comment>
<evidence type="ECO:0000256" key="8">
    <source>
        <dbReference type="ARBA" id="ARBA00023136"/>
    </source>
</evidence>
<keyword evidence="3 10" id="KW-0813">Transport</keyword>
<feature type="compositionally biased region" description="Basic and acidic residues" evidence="11">
    <location>
        <begin position="803"/>
        <end position="814"/>
    </location>
</feature>
<feature type="compositionally biased region" description="Basic and acidic residues" evidence="11">
    <location>
        <begin position="127"/>
        <end position="152"/>
    </location>
</feature>
<feature type="region of interest" description="Disordered" evidence="11">
    <location>
        <begin position="420"/>
        <end position="453"/>
    </location>
</feature>
<evidence type="ECO:0000313" key="16">
    <source>
        <dbReference type="Proteomes" id="UP000291236"/>
    </source>
</evidence>
<dbReference type="InterPro" id="IPR038591">
    <property type="entry name" value="NolW-like_sf"/>
</dbReference>
<dbReference type="KEGG" id="sbf:JCM31447_10150"/>